<accession>A0ABP9XID0</accession>
<dbReference type="InterPro" id="IPR036390">
    <property type="entry name" value="WH_DNA-bd_sf"/>
</dbReference>
<reference evidence="2 3" key="1">
    <citation type="submission" date="2024-02" db="EMBL/GenBank/DDBJ databases">
        <title>Deinococcus aluminii NBRC 112889.</title>
        <authorList>
            <person name="Ichikawa N."/>
            <person name="Katano-Makiyama Y."/>
            <person name="Hidaka K."/>
        </authorList>
    </citation>
    <scope>NUCLEOTIDE SEQUENCE [LARGE SCALE GENOMIC DNA]</scope>
    <source>
        <strain evidence="2 3">NBRC 112889</strain>
    </source>
</reference>
<dbReference type="PANTHER" id="PTHR38600">
    <property type="entry name" value="TRANSCRIPTIONAL REGULATORY PROTEIN"/>
    <property type="match status" value="1"/>
</dbReference>
<dbReference type="Proteomes" id="UP001404956">
    <property type="component" value="Unassembled WGS sequence"/>
</dbReference>
<gene>
    <name evidence="2" type="ORF">Dalu01_03526</name>
</gene>
<dbReference type="SMART" id="SM00418">
    <property type="entry name" value="HTH_ARSR"/>
    <property type="match status" value="1"/>
</dbReference>
<keyword evidence="3" id="KW-1185">Reference proteome</keyword>
<dbReference type="InterPro" id="IPR001845">
    <property type="entry name" value="HTH_ArsR_DNA-bd_dom"/>
</dbReference>
<dbReference type="InterPro" id="IPR011991">
    <property type="entry name" value="ArsR-like_HTH"/>
</dbReference>
<dbReference type="CDD" id="cd00090">
    <property type="entry name" value="HTH_ARSR"/>
    <property type="match status" value="1"/>
</dbReference>
<comment type="caution">
    <text evidence="2">The sequence shown here is derived from an EMBL/GenBank/DDBJ whole genome shotgun (WGS) entry which is preliminary data.</text>
</comment>
<dbReference type="PANTHER" id="PTHR38600:SF2">
    <property type="entry name" value="SLL0088 PROTEIN"/>
    <property type="match status" value="1"/>
</dbReference>
<organism evidence="2 3">
    <name type="scientific">Deinococcus aluminii</name>
    <dbReference type="NCBI Taxonomy" id="1656885"/>
    <lineage>
        <taxon>Bacteria</taxon>
        <taxon>Thermotogati</taxon>
        <taxon>Deinococcota</taxon>
        <taxon>Deinococci</taxon>
        <taxon>Deinococcales</taxon>
        <taxon>Deinococcaceae</taxon>
        <taxon>Deinococcus</taxon>
    </lineage>
</organism>
<feature type="domain" description="HTH arsR-type" evidence="1">
    <location>
        <begin position="10"/>
        <end position="85"/>
    </location>
</feature>
<sequence length="222" mass="24452">MPVVSPALDQLPATRRAILCQLKKRGEAGADDLAQTLGITASGIRQHLGALEQAGFLMAQDHREGPGRPRRRYRLTAQADALFPRAYAELTNELLTYVQDEDPALVARLFEKRAERRLHGTLARTRGLPFREQVRELARILDEDGYLADMQENADGSFTVTEHNCAVLSVALQYGHACGSELGYIKAALPTAEVTRIAHMLSGAHVCAYRIRPREEEPPAGA</sequence>
<proteinExistence type="predicted"/>
<name>A0ABP9XID0_9DEIO</name>
<dbReference type="Pfam" id="PF01022">
    <property type="entry name" value="HTH_5"/>
    <property type="match status" value="1"/>
</dbReference>
<protein>
    <recommendedName>
        <fullName evidence="1">HTH arsR-type domain-containing protein</fullName>
    </recommendedName>
</protein>
<dbReference type="SUPFAM" id="SSF46785">
    <property type="entry name" value="Winged helix' DNA-binding domain"/>
    <property type="match status" value="1"/>
</dbReference>
<evidence type="ECO:0000259" key="1">
    <source>
        <dbReference type="SMART" id="SM00418"/>
    </source>
</evidence>
<evidence type="ECO:0000313" key="2">
    <source>
        <dbReference type="EMBL" id="GAA5535104.1"/>
    </source>
</evidence>
<dbReference type="EMBL" id="BAABRV010000015">
    <property type="protein sequence ID" value="GAA5535104.1"/>
    <property type="molecule type" value="Genomic_DNA"/>
</dbReference>
<dbReference type="RefSeq" id="WP_345457810.1">
    <property type="nucleotide sequence ID" value="NZ_BAABRV010000015.1"/>
</dbReference>
<evidence type="ECO:0000313" key="3">
    <source>
        <dbReference type="Proteomes" id="UP001404956"/>
    </source>
</evidence>
<dbReference type="Gene3D" id="1.10.10.10">
    <property type="entry name" value="Winged helix-like DNA-binding domain superfamily/Winged helix DNA-binding domain"/>
    <property type="match status" value="1"/>
</dbReference>
<dbReference type="InterPro" id="IPR036388">
    <property type="entry name" value="WH-like_DNA-bd_sf"/>
</dbReference>